<feature type="coiled-coil region" evidence="6">
    <location>
        <begin position="669"/>
        <end position="829"/>
    </location>
</feature>
<dbReference type="RefSeq" id="WP_207678156.1">
    <property type="nucleotide sequence ID" value="NZ_CP061800.1"/>
</dbReference>
<dbReference type="SMART" id="SM00968">
    <property type="entry name" value="SMC_hinge"/>
    <property type="match status" value="1"/>
</dbReference>
<dbReference type="Gene3D" id="3.30.70.1620">
    <property type="match status" value="1"/>
</dbReference>
<dbReference type="InterPro" id="IPR011890">
    <property type="entry name" value="SMC_prok"/>
</dbReference>
<comment type="similarity">
    <text evidence="6">Belongs to the SMC family.</text>
</comment>
<comment type="subcellular location">
    <subcellularLocation>
        <location evidence="6">Cytoplasm</location>
    </subcellularLocation>
</comment>
<dbReference type="GO" id="GO:0030261">
    <property type="term" value="P:chromosome condensation"/>
    <property type="evidence" value="ECO:0007669"/>
    <property type="project" value="InterPro"/>
</dbReference>
<feature type="coiled-coil region" evidence="6">
    <location>
        <begin position="293"/>
        <end position="502"/>
    </location>
</feature>
<dbReference type="Gene3D" id="3.40.50.300">
    <property type="entry name" value="P-loop containing nucleotide triphosphate hydrolases"/>
    <property type="match status" value="2"/>
</dbReference>
<gene>
    <name evidence="6 8" type="primary">smc</name>
    <name evidence="8" type="ORF">dnm_056720</name>
</gene>
<feature type="coiled-coil region" evidence="6">
    <location>
        <begin position="170"/>
        <end position="257"/>
    </location>
</feature>
<evidence type="ECO:0000259" key="7">
    <source>
        <dbReference type="SMART" id="SM00968"/>
    </source>
</evidence>
<evidence type="ECO:0000256" key="5">
    <source>
        <dbReference type="ARBA" id="ARBA00023125"/>
    </source>
</evidence>
<dbReference type="GO" id="GO:0005524">
    <property type="term" value="F:ATP binding"/>
    <property type="evidence" value="ECO:0007669"/>
    <property type="project" value="UniProtKB-UniRule"/>
</dbReference>
<dbReference type="Gene3D" id="1.20.1060.20">
    <property type="match status" value="1"/>
</dbReference>
<dbReference type="Gene3D" id="1.10.287.1490">
    <property type="match status" value="1"/>
</dbReference>
<sequence length="1182" mass="135090">MKLKKLQITGFKSFCDKSSIQFPPGICAVVGPNGCGKSNIVDALRWAMGEQSVKQLRGKSMEDVIFAGTNGRPPLNMAEVSLVLENDNGSAPEELKDFTEIMITRRLYRSGESAYLINKQPCRLKDITNIFLGSGMGAKSYAVIQQGNIGAITDAGPDERRFFIEEAAGITRYKQRKKEALRKVDATNQNLLRVKDVITEVERQMNSVKRQAKKAEQYKTYQEHIKKLDVLLALHYYDDYTRQLEETSALLRELKDSDIQHVSKIKQLDAAVEDIKLKRWQKNEEISAQKASKFETQRNVDKLENDLAHLHKDVERLSGEAEELRSAHKELEEKNENITSEVAQTETEHIGLKEKTEEIKSVLSKERRDSESIRERLANLNQELETCKTNLMNLVAQEAKYKNIYQNASNNKDSLKRRLKRTDEEEAVAGKKVAEYQKKETEAREELELCRQEIEELKQEISTTRSQLDEKSKALGEHVRLVQSLELERTRAKSKYSTLKKMEDNFEWYKGGVKAIMQLETGNSDIMGLMADIIEPEASFETPLEAVLGESLQYILIKNQETGVEAIDYLQSKGAGRSGFIPVSSVRTENSKLETRNSDRLLNHVSIKGGFEKIAEALLGHVLVTENMQEALELSNNNGRFHTFVTKNGDMISHEGFMVGGSQENLSGILAKKHELRALEGQVAALDEKLESDRGKQKHIESEVRTIESDLQKLIEQKNRTTEDETEAERDFYKVTEELKHARRHLEMVRIEQEQLADEENGIDEEIEKYNKVLAEVENDVKAGQTQVAETSEKISSVSAEMEAFNQKIVDLKLELTTLNARLENSNNSLRRLKQFWEDGITRLGQLTRDIELKEQKQVSSKEKITEYEQTLSAMYETMKSLEQTLESNEADYEAIDARLRENDSSISEIKNKREDILQKIRMLEIEQSQRQIKRENVANQVEERYQQQLSQFRPELVGKDKPQISADQMEAELSDYRKKLSKIGDVNLGAIEEYGQLRERFDFLCEQRDDLLKAVDDLHKVIRKINKITQEQFLKTFDLVNEKMAEVFPRLFDGGSAKLILTDPNKPLETGVEFMVHPPGKKLTRLSLLSGGEKALSAIAFIFSIFLIKPASFCIMDEIDAPLDEANVFRFNELLRIIGEQSQIIVITHKKKTMEFADTLFGITMEKKGVSKIVSVNFDKK</sequence>
<dbReference type="GO" id="GO:0007059">
    <property type="term" value="P:chromosome segregation"/>
    <property type="evidence" value="ECO:0007669"/>
    <property type="project" value="UniProtKB-UniRule"/>
</dbReference>
<protein>
    <recommendedName>
        <fullName evidence="6">Chromosome partition protein Smc</fullName>
    </recommendedName>
</protein>
<comment type="subunit">
    <text evidence="6">Homodimer.</text>
</comment>
<dbReference type="GO" id="GO:0016887">
    <property type="term" value="F:ATP hydrolysis activity"/>
    <property type="evidence" value="ECO:0007669"/>
    <property type="project" value="InterPro"/>
</dbReference>
<accession>A0A975BQ61</accession>
<dbReference type="GO" id="GO:0003677">
    <property type="term" value="F:DNA binding"/>
    <property type="evidence" value="ECO:0007669"/>
    <property type="project" value="UniProtKB-UniRule"/>
</dbReference>
<dbReference type="GO" id="GO:0007062">
    <property type="term" value="P:sister chromatid cohesion"/>
    <property type="evidence" value="ECO:0007669"/>
    <property type="project" value="InterPro"/>
</dbReference>
<evidence type="ECO:0000313" key="9">
    <source>
        <dbReference type="Proteomes" id="UP000663722"/>
    </source>
</evidence>
<dbReference type="InterPro" id="IPR027417">
    <property type="entry name" value="P-loop_NTPase"/>
</dbReference>
<dbReference type="HAMAP" id="MF_01894">
    <property type="entry name" value="Smc_prok"/>
    <property type="match status" value="1"/>
</dbReference>
<dbReference type="NCBIfam" id="TIGR02168">
    <property type="entry name" value="SMC_prok_B"/>
    <property type="match status" value="1"/>
</dbReference>
<dbReference type="EMBL" id="CP061800">
    <property type="protein sequence ID" value="QTA89616.1"/>
    <property type="molecule type" value="Genomic_DNA"/>
</dbReference>
<comment type="function">
    <text evidence="6">Required for chromosome condensation and partitioning.</text>
</comment>
<dbReference type="InterPro" id="IPR010935">
    <property type="entry name" value="SMC_hinge"/>
</dbReference>
<dbReference type="GO" id="GO:0006260">
    <property type="term" value="P:DNA replication"/>
    <property type="evidence" value="ECO:0007669"/>
    <property type="project" value="UniProtKB-UniRule"/>
</dbReference>
<dbReference type="AlphaFoldDB" id="A0A975BQ61"/>
<keyword evidence="9" id="KW-1185">Reference proteome</keyword>
<comment type="domain">
    <text evidence="6">Contains large globular domains required for ATP hydrolysis at each terminus and a third globular domain forming a flexible hinge near the middle of the molecule. These domains are separated by coiled-coil structures.</text>
</comment>
<keyword evidence="2 6" id="KW-0547">Nucleotide-binding</keyword>
<keyword evidence="3 6" id="KW-0067">ATP-binding</keyword>
<dbReference type="InterPro" id="IPR036277">
    <property type="entry name" value="SMC_hinge_sf"/>
</dbReference>
<dbReference type="GO" id="GO:0005737">
    <property type="term" value="C:cytoplasm"/>
    <property type="evidence" value="ECO:0007669"/>
    <property type="project" value="UniProtKB-SubCell"/>
</dbReference>
<dbReference type="Proteomes" id="UP000663722">
    <property type="component" value="Chromosome"/>
</dbReference>
<feature type="binding site" evidence="6">
    <location>
        <begin position="32"/>
        <end position="39"/>
    </location>
    <ligand>
        <name>ATP</name>
        <dbReference type="ChEBI" id="CHEBI:30616"/>
    </ligand>
</feature>
<keyword evidence="1 6" id="KW-0963">Cytoplasm</keyword>
<dbReference type="Pfam" id="PF06470">
    <property type="entry name" value="SMC_hinge"/>
    <property type="match status" value="1"/>
</dbReference>
<dbReference type="GO" id="GO:0005694">
    <property type="term" value="C:chromosome"/>
    <property type="evidence" value="ECO:0007669"/>
    <property type="project" value="InterPro"/>
</dbReference>
<dbReference type="SUPFAM" id="SSF75553">
    <property type="entry name" value="Smc hinge domain"/>
    <property type="match status" value="1"/>
</dbReference>
<dbReference type="PANTHER" id="PTHR43977">
    <property type="entry name" value="STRUCTURAL MAINTENANCE OF CHROMOSOMES PROTEIN 3"/>
    <property type="match status" value="1"/>
</dbReference>
<evidence type="ECO:0000256" key="6">
    <source>
        <dbReference type="HAMAP-Rule" id="MF_01894"/>
    </source>
</evidence>
<evidence type="ECO:0000256" key="2">
    <source>
        <dbReference type="ARBA" id="ARBA00022741"/>
    </source>
</evidence>
<reference evidence="8" key="1">
    <citation type="journal article" date="2021" name="Microb. Physiol.">
        <title>Proteogenomic Insights into the Physiology of Marine, Sulfate-Reducing, Filamentous Desulfonema limicola and Desulfonema magnum.</title>
        <authorList>
            <person name="Schnaars V."/>
            <person name="Wohlbrand L."/>
            <person name="Scheve S."/>
            <person name="Hinrichs C."/>
            <person name="Reinhardt R."/>
            <person name="Rabus R."/>
        </authorList>
    </citation>
    <scope>NUCLEOTIDE SEQUENCE</scope>
    <source>
        <strain evidence="8">4be13</strain>
    </source>
</reference>
<dbReference type="InterPro" id="IPR024704">
    <property type="entry name" value="SMC"/>
</dbReference>
<dbReference type="InterPro" id="IPR003395">
    <property type="entry name" value="RecF/RecN/SMC_N"/>
</dbReference>
<dbReference type="KEGG" id="dmm:dnm_056720"/>
<dbReference type="PIRSF" id="PIRSF005719">
    <property type="entry name" value="SMC"/>
    <property type="match status" value="1"/>
</dbReference>
<evidence type="ECO:0000256" key="4">
    <source>
        <dbReference type="ARBA" id="ARBA00023054"/>
    </source>
</evidence>
<dbReference type="SUPFAM" id="SSF52540">
    <property type="entry name" value="P-loop containing nucleoside triphosphate hydrolases"/>
    <property type="match status" value="1"/>
</dbReference>
<evidence type="ECO:0000313" key="8">
    <source>
        <dbReference type="EMBL" id="QTA89616.1"/>
    </source>
</evidence>
<keyword evidence="4 6" id="KW-0175">Coiled coil</keyword>
<dbReference type="Pfam" id="PF02463">
    <property type="entry name" value="SMC_N"/>
    <property type="match status" value="1"/>
</dbReference>
<feature type="domain" description="SMC hinge" evidence="7">
    <location>
        <begin position="524"/>
        <end position="635"/>
    </location>
</feature>
<evidence type="ECO:0000256" key="3">
    <source>
        <dbReference type="ARBA" id="ARBA00022840"/>
    </source>
</evidence>
<feature type="coiled-coil region" evidence="6">
    <location>
        <begin position="865"/>
        <end position="927"/>
    </location>
</feature>
<name>A0A975BQ61_9BACT</name>
<evidence type="ECO:0000256" key="1">
    <source>
        <dbReference type="ARBA" id="ARBA00022490"/>
    </source>
</evidence>
<organism evidence="8 9">
    <name type="scientific">Desulfonema magnum</name>
    <dbReference type="NCBI Taxonomy" id="45655"/>
    <lineage>
        <taxon>Bacteria</taxon>
        <taxon>Pseudomonadati</taxon>
        <taxon>Thermodesulfobacteriota</taxon>
        <taxon>Desulfobacteria</taxon>
        <taxon>Desulfobacterales</taxon>
        <taxon>Desulfococcaceae</taxon>
        <taxon>Desulfonema</taxon>
    </lineage>
</organism>
<proteinExistence type="inferred from homology"/>
<keyword evidence="5 6" id="KW-0238">DNA-binding</keyword>